<organism evidence="2 3">
    <name type="scientific">Halocaridina rubra</name>
    <name type="common">Hawaiian red shrimp</name>
    <dbReference type="NCBI Taxonomy" id="373956"/>
    <lineage>
        <taxon>Eukaryota</taxon>
        <taxon>Metazoa</taxon>
        <taxon>Ecdysozoa</taxon>
        <taxon>Arthropoda</taxon>
        <taxon>Crustacea</taxon>
        <taxon>Multicrustacea</taxon>
        <taxon>Malacostraca</taxon>
        <taxon>Eumalacostraca</taxon>
        <taxon>Eucarida</taxon>
        <taxon>Decapoda</taxon>
        <taxon>Pleocyemata</taxon>
        <taxon>Caridea</taxon>
        <taxon>Atyoidea</taxon>
        <taxon>Atyidae</taxon>
        <taxon>Halocaridina</taxon>
    </lineage>
</organism>
<sequence length="251" mass="28639">MSRHRKKRTLILKKTEDLYADLELRIILPVLEVYESSFFRIELPISFKIDLPNTMFVKLGRDSAMPIFTLLEDMVSTLGVDGAVCIKRAVCELASAPTPEVHGFVGEIVHILVRHITEENILKENTIYDLETRNGTDEHDTVTQNGTNEKDIKTRDGTEKHNRGTRNETDKQDLESRNGTDKQDPKTRNGTKKQDSETRNETEYVNKNKNKKNTASRGEYIKAGEYGREYGDCWKAYSGCPFSLFNLVTSS</sequence>
<evidence type="ECO:0000313" key="2">
    <source>
        <dbReference type="EMBL" id="KAK7085910.1"/>
    </source>
</evidence>
<dbReference type="PANTHER" id="PTHR21398">
    <property type="entry name" value="AGAP007094-PA"/>
    <property type="match status" value="1"/>
</dbReference>
<dbReference type="Proteomes" id="UP001381693">
    <property type="component" value="Unassembled WGS sequence"/>
</dbReference>
<evidence type="ECO:0000313" key="3">
    <source>
        <dbReference type="Proteomes" id="UP001381693"/>
    </source>
</evidence>
<dbReference type="InterPro" id="IPR006631">
    <property type="entry name" value="DM4_12"/>
</dbReference>
<gene>
    <name evidence="2" type="ORF">SK128_018155</name>
</gene>
<dbReference type="AlphaFoldDB" id="A0AAN8XWL1"/>
<name>A0AAN8XWL1_HALRR</name>
<accession>A0AAN8XWL1</accession>
<evidence type="ECO:0000256" key="1">
    <source>
        <dbReference type="SAM" id="MobiDB-lite"/>
    </source>
</evidence>
<comment type="caution">
    <text evidence="2">The sequence shown here is derived from an EMBL/GenBank/DDBJ whole genome shotgun (WGS) entry which is preliminary data.</text>
</comment>
<dbReference type="Pfam" id="PF07841">
    <property type="entry name" value="DM4_12"/>
    <property type="match status" value="1"/>
</dbReference>
<protein>
    <submittedName>
        <fullName evidence="2">Uncharacterized protein</fullName>
    </submittedName>
</protein>
<feature type="compositionally biased region" description="Basic and acidic residues" evidence="1">
    <location>
        <begin position="148"/>
        <end position="206"/>
    </location>
</feature>
<feature type="region of interest" description="Disordered" evidence="1">
    <location>
        <begin position="134"/>
        <end position="211"/>
    </location>
</feature>
<dbReference type="SMART" id="SM00718">
    <property type="entry name" value="DM4_12"/>
    <property type="match status" value="1"/>
</dbReference>
<dbReference type="EMBL" id="JAXCGZ010000490">
    <property type="protein sequence ID" value="KAK7085910.1"/>
    <property type="molecule type" value="Genomic_DNA"/>
</dbReference>
<keyword evidence="3" id="KW-1185">Reference proteome</keyword>
<proteinExistence type="predicted"/>
<dbReference type="PANTHER" id="PTHR21398:SF6">
    <property type="entry name" value="AGAP007094-PA"/>
    <property type="match status" value="1"/>
</dbReference>
<reference evidence="2 3" key="1">
    <citation type="submission" date="2023-11" db="EMBL/GenBank/DDBJ databases">
        <title>Halocaridina rubra genome assembly.</title>
        <authorList>
            <person name="Smith C."/>
        </authorList>
    </citation>
    <scope>NUCLEOTIDE SEQUENCE [LARGE SCALE GENOMIC DNA]</scope>
    <source>
        <strain evidence="2">EP-1</strain>
        <tissue evidence="2">Whole</tissue>
    </source>
</reference>